<dbReference type="InterPro" id="IPR013328">
    <property type="entry name" value="6PGD_dom2"/>
</dbReference>
<accession>A0A523BD16</accession>
<dbReference type="InterPro" id="IPR015815">
    <property type="entry name" value="HIBADH-related"/>
</dbReference>
<gene>
    <name evidence="6" type="ORF">DSO08_03670</name>
</gene>
<comment type="caution">
    <text evidence="6">The sequence shown here is derived from an EMBL/GenBank/DDBJ whole genome shotgun (WGS) entry which is preliminary data.</text>
</comment>
<dbReference type="InterPro" id="IPR008927">
    <property type="entry name" value="6-PGluconate_DH-like_C_sf"/>
</dbReference>
<dbReference type="PANTHER" id="PTHR43060:SF15">
    <property type="entry name" value="3-HYDROXYISOBUTYRATE DEHYDROGENASE-LIKE 1, MITOCHONDRIAL-RELATED"/>
    <property type="match status" value="1"/>
</dbReference>
<keyword evidence="2" id="KW-0560">Oxidoreductase</keyword>
<evidence type="ECO:0000259" key="5">
    <source>
        <dbReference type="Pfam" id="PF14833"/>
    </source>
</evidence>
<feature type="domain" description="6-phosphogluconate dehydrogenase NADP-binding" evidence="4">
    <location>
        <begin position="7"/>
        <end position="166"/>
    </location>
</feature>
<dbReference type="InterPro" id="IPR029154">
    <property type="entry name" value="HIBADH-like_NADP-bd"/>
</dbReference>
<dbReference type="PROSITE" id="PS00895">
    <property type="entry name" value="3_HYDROXYISOBUT_DH"/>
    <property type="match status" value="1"/>
</dbReference>
<dbReference type="SUPFAM" id="SSF48179">
    <property type="entry name" value="6-phosphogluconate dehydrogenase C-terminal domain-like"/>
    <property type="match status" value="1"/>
</dbReference>
<proteinExistence type="inferred from homology"/>
<reference evidence="6 7" key="1">
    <citation type="journal article" date="2019" name="Nat. Microbiol.">
        <title>Expanding anaerobic alkane metabolism in the domain of Archaea.</title>
        <authorList>
            <person name="Wang Y."/>
            <person name="Wegener G."/>
            <person name="Hou J."/>
            <person name="Wang F."/>
            <person name="Xiao X."/>
        </authorList>
    </citation>
    <scope>NUCLEOTIDE SEQUENCE [LARGE SCALE GENOMIC DNA]</scope>
    <source>
        <strain evidence="6">WYZ-LMO10</strain>
    </source>
</reference>
<evidence type="ECO:0000259" key="4">
    <source>
        <dbReference type="Pfam" id="PF03446"/>
    </source>
</evidence>
<evidence type="ECO:0000313" key="6">
    <source>
        <dbReference type="EMBL" id="TDA38764.1"/>
    </source>
</evidence>
<sequence>MGDENLKVGFIGLGIMGLPMAKNLLKNGYSLVVHNRSRRPVDELVALGATPAYSGREVAEKTDVVITMLPDSPDVKEVILGKNGVIEGVRAGMIVIDMSTISPKVSMEIAEALAAKGVDMLDAPVSGGQKGAIEGTLSIMVGGKREIFERCLPIFKAMGRVIVHVGGNGAGEIVKLCNQVICALNIVSMCEGIALCKKTGVNVAKMIEVVSGGLGASNIITNLAPKILSGDMEPGFKLRLQQKDLRLALQLAEELKAPLLATGLAHQIFRIAEAKGLGDKGTQALIRAYEALAD</sequence>
<dbReference type="Gene3D" id="3.40.50.720">
    <property type="entry name" value="NAD(P)-binding Rossmann-like Domain"/>
    <property type="match status" value="1"/>
</dbReference>
<evidence type="ECO:0000313" key="7">
    <source>
        <dbReference type="Proteomes" id="UP000315399"/>
    </source>
</evidence>
<dbReference type="PANTHER" id="PTHR43060">
    <property type="entry name" value="3-HYDROXYISOBUTYRATE DEHYDROGENASE-LIKE 1, MITOCHONDRIAL-RELATED"/>
    <property type="match status" value="1"/>
</dbReference>
<dbReference type="PIRSF" id="PIRSF000103">
    <property type="entry name" value="HIBADH"/>
    <property type="match status" value="1"/>
</dbReference>
<organism evidence="6 7">
    <name type="scientific">Thermoproteota archaeon</name>
    <dbReference type="NCBI Taxonomy" id="2056631"/>
    <lineage>
        <taxon>Archaea</taxon>
        <taxon>Thermoproteota</taxon>
    </lineage>
</organism>
<evidence type="ECO:0000256" key="3">
    <source>
        <dbReference type="ARBA" id="ARBA00023027"/>
    </source>
</evidence>
<dbReference type="Pfam" id="PF03446">
    <property type="entry name" value="NAD_binding_2"/>
    <property type="match status" value="1"/>
</dbReference>
<dbReference type="Proteomes" id="UP000315399">
    <property type="component" value="Unassembled WGS sequence"/>
</dbReference>
<dbReference type="GO" id="GO:0050661">
    <property type="term" value="F:NADP binding"/>
    <property type="evidence" value="ECO:0007669"/>
    <property type="project" value="InterPro"/>
</dbReference>
<dbReference type="InterPro" id="IPR036291">
    <property type="entry name" value="NAD(P)-bd_dom_sf"/>
</dbReference>
<dbReference type="InterPro" id="IPR002204">
    <property type="entry name" value="3-OH-isobutyrate_DH-rel_CS"/>
</dbReference>
<dbReference type="EMBL" id="QNVH01000029">
    <property type="protein sequence ID" value="TDA38764.1"/>
    <property type="molecule type" value="Genomic_DNA"/>
</dbReference>
<dbReference type="InterPro" id="IPR006115">
    <property type="entry name" value="6PGDH_NADP-bd"/>
</dbReference>
<dbReference type="FunFam" id="3.40.50.720:FF:000071">
    <property type="entry name" value="2-hydroxy-3-oxopropionate reductase"/>
    <property type="match status" value="1"/>
</dbReference>
<dbReference type="GO" id="GO:0046395">
    <property type="term" value="P:carboxylic acid catabolic process"/>
    <property type="evidence" value="ECO:0007669"/>
    <property type="project" value="UniProtKB-ARBA"/>
</dbReference>
<comment type="similarity">
    <text evidence="1">Belongs to the HIBADH-related family.</text>
</comment>
<dbReference type="SUPFAM" id="SSF51735">
    <property type="entry name" value="NAD(P)-binding Rossmann-fold domains"/>
    <property type="match status" value="1"/>
</dbReference>
<keyword evidence="3" id="KW-0520">NAD</keyword>
<feature type="domain" description="3-hydroxyisobutyrate dehydrogenase-like NAD-binding" evidence="5">
    <location>
        <begin position="169"/>
        <end position="289"/>
    </location>
</feature>
<dbReference type="GO" id="GO:0016491">
    <property type="term" value="F:oxidoreductase activity"/>
    <property type="evidence" value="ECO:0007669"/>
    <property type="project" value="UniProtKB-KW"/>
</dbReference>
<evidence type="ECO:0000256" key="2">
    <source>
        <dbReference type="ARBA" id="ARBA00023002"/>
    </source>
</evidence>
<dbReference type="AlphaFoldDB" id="A0A523BD16"/>
<evidence type="ECO:0008006" key="8">
    <source>
        <dbReference type="Google" id="ProtNLM"/>
    </source>
</evidence>
<dbReference type="GO" id="GO:0051287">
    <property type="term" value="F:NAD binding"/>
    <property type="evidence" value="ECO:0007669"/>
    <property type="project" value="InterPro"/>
</dbReference>
<evidence type="ECO:0000256" key="1">
    <source>
        <dbReference type="ARBA" id="ARBA00009080"/>
    </source>
</evidence>
<protein>
    <recommendedName>
        <fullName evidence="8">2-hydroxy-3-oxopropionate reductase</fullName>
    </recommendedName>
</protein>
<name>A0A523BD16_9CREN</name>
<dbReference type="Gene3D" id="1.10.1040.10">
    <property type="entry name" value="N-(1-d-carboxylethyl)-l-norvaline Dehydrogenase, domain 2"/>
    <property type="match status" value="1"/>
</dbReference>
<dbReference type="Pfam" id="PF14833">
    <property type="entry name" value="NAD_binding_11"/>
    <property type="match status" value="1"/>
</dbReference>